<keyword evidence="1" id="KW-0539">Nucleus</keyword>
<dbReference type="EMBL" id="ACPB03006658">
    <property type="status" value="NOT_ANNOTATED_CDS"/>
    <property type="molecule type" value="Genomic_DNA"/>
</dbReference>
<dbReference type="InParanoid" id="T1HLR9"/>
<comment type="similarity">
    <text evidence="1">Belongs to the nucleoporin Nup84/Nup107 family.</text>
</comment>
<dbReference type="EnsemblMetazoa" id="RPRC004993-RA">
    <property type="protein sequence ID" value="RPRC004993-PA"/>
    <property type="gene ID" value="RPRC004993"/>
</dbReference>
<keyword evidence="3" id="KW-1185">Reference proteome</keyword>
<dbReference type="VEuPathDB" id="VectorBase:RPRC004993"/>
<comment type="subunit">
    <text evidence="1">Part of the nuclear pore complex (NPC).</text>
</comment>
<dbReference type="GO" id="GO:0005643">
    <property type="term" value="C:nuclear pore"/>
    <property type="evidence" value="ECO:0007669"/>
    <property type="project" value="UniProtKB-SubCell"/>
</dbReference>
<dbReference type="InterPro" id="IPR007252">
    <property type="entry name" value="Nup84/Nup107"/>
</dbReference>
<evidence type="ECO:0000313" key="2">
    <source>
        <dbReference type="EnsemblMetazoa" id="RPRC004993-PA"/>
    </source>
</evidence>
<dbReference type="Pfam" id="PF04121">
    <property type="entry name" value="Nup84_Nup100"/>
    <property type="match status" value="1"/>
</dbReference>
<reference evidence="2" key="1">
    <citation type="submission" date="2015-05" db="UniProtKB">
        <authorList>
            <consortium name="EnsemblMetazoa"/>
        </authorList>
    </citation>
    <scope>IDENTIFICATION</scope>
</reference>
<sequence length="92" mass="10334">MKNMAYDCTDGVNKFLATHSDASPSSARPCGTADRRRKRNTEVLMQKGDCDLVAYYCSLLPEEEQVDLYSTFMEEITDKNDRAECLAAADKI</sequence>
<protein>
    <recommendedName>
        <fullName evidence="1">Nuclear pore complex protein</fullName>
    </recommendedName>
</protein>
<comment type="subcellular location">
    <subcellularLocation>
        <location evidence="1">Nucleus</location>
        <location evidence="1">Nuclear pore complex</location>
    </subcellularLocation>
    <subcellularLocation>
        <location evidence="1">Nucleus membrane</location>
    </subcellularLocation>
</comment>
<dbReference type="EMBL" id="ACPB03006657">
    <property type="status" value="NOT_ANNOTATED_CDS"/>
    <property type="molecule type" value="Genomic_DNA"/>
</dbReference>
<dbReference type="GO" id="GO:0015031">
    <property type="term" value="P:protein transport"/>
    <property type="evidence" value="ECO:0007669"/>
    <property type="project" value="UniProtKB-KW"/>
</dbReference>
<dbReference type="HOGENOM" id="CLU_2416006_0_0_1"/>
<dbReference type="Proteomes" id="UP000015103">
    <property type="component" value="Unassembled WGS sequence"/>
</dbReference>
<evidence type="ECO:0000256" key="1">
    <source>
        <dbReference type="RuleBase" id="RU365072"/>
    </source>
</evidence>
<keyword evidence="1" id="KW-0472">Membrane</keyword>
<organism evidence="2 3">
    <name type="scientific">Rhodnius prolixus</name>
    <name type="common">Triatomid bug</name>
    <dbReference type="NCBI Taxonomy" id="13249"/>
    <lineage>
        <taxon>Eukaryota</taxon>
        <taxon>Metazoa</taxon>
        <taxon>Ecdysozoa</taxon>
        <taxon>Arthropoda</taxon>
        <taxon>Hexapoda</taxon>
        <taxon>Insecta</taxon>
        <taxon>Pterygota</taxon>
        <taxon>Neoptera</taxon>
        <taxon>Paraneoptera</taxon>
        <taxon>Hemiptera</taxon>
        <taxon>Heteroptera</taxon>
        <taxon>Panheteroptera</taxon>
        <taxon>Cimicomorpha</taxon>
        <taxon>Reduviidae</taxon>
        <taxon>Triatominae</taxon>
        <taxon>Rhodnius</taxon>
    </lineage>
</organism>
<keyword evidence="1" id="KW-0653">Protein transport</keyword>
<evidence type="ECO:0000313" key="3">
    <source>
        <dbReference type="Proteomes" id="UP000015103"/>
    </source>
</evidence>
<comment type="function">
    <text evidence="1">Functions as a component of the nuclear pore complex (NPC).</text>
</comment>
<keyword evidence="1" id="KW-0813">Transport</keyword>
<proteinExistence type="inferred from homology"/>
<accession>T1HLR9</accession>
<dbReference type="GO" id="GO:0017056">
    <property type="term" value="F:structural constituent of nuclear pore"/>
    <property type="evidence" value="ECO:0007669"/>
    <property type="project" value="UniProtKB-UniRule"/>
</dbReference>
<name>T1HLR9_RHOPR</name>
<dbReference type="GO" id="GO:0031965">
    <property type="term" value="C:nuclear membrane"/>
    <property type="evidence" value="ECO:0007669"/>
    <property type="project" value="UniProtKB-SubCell"/>
</dbReference>
<keyword evidence="1" id="KW-0811">Translocation</keyword>
<keyword evidence="1" id="KW-0509">mRNA transport</keyword>
<dbReference type="AlphaFoldDB" id="T1HLR9"/>
<keyword evidence="1" id="KW-0906">Nuclear pore complex</keyword>